<reference evidence="8 9" key="1">
    <citation type="submission" date="2021-05" db="EMBL/GenBank/DDBJ databases">
        <title>A novel Methanospirillum isolate from a pyrite-forming mixed culture.</title>
        <authorList>
            <person name="Bunk B."/>
            <person name="Sproer C."/>
            <person name="Spring S."/>
            <person name="Pester M."/>
        </authorList>
    </citation>
    <scope>NUCLEOTIDE SEQUENCE [LARGE SCALE GENOMIC DNA]</scope>
    <source>
        <strain evidence="8 9">J.3.6.1-F.2.7.3</strain>
    </source>
</reference>
<dbReference type="PANTHER" id="PTHR30352:SF5">
    <property type="entry name" value="PYRUVATE FORMATE-LYASE 1-ACTIVATING ENZYME"/>
    <property type="match status" value="1"/>
</dbReference>
<dbReference type="Gene3D" id="3.40.50.1980">
    <property type="entry name" value="Nitrogenase molybdenum iron protein domain"/>
    <property type="match status" value="1"/>
</dbReference>
<evidence type="ECO:0000256" key="1">
    <source>
        <dbReference type="ARBA" id="ARBA00001966"/>
    </source>
</evidence>
<dbReference type="GO" id="GO:0046872">
    <property type="term" value="F:metal ion binding"/>
    <property type="evidence" value="ECO:0007669"/>
    <property type="project" value="UniProtKB-KW"/>
</dbReference>
<dbReference type="Proteomes" id="UP000680656">
    <property type="component" value="Chromosome"/>
</dbReference>
<accession>A0A8E7AW84</accession>
<evidence type="ECO:0000313" key="9">
    <source>
        <dbReference type="Proteomes" id="UP000680656"/>
    </source>
</evidence>
<dbReference type="PANTHER" id="PTHR30352">
    <property type="entry name" value="PYRUVATE FORMATE-LYASE-ACTIVATING ENZYME"/>
    <property type="match status" value="1"/>
</dbReference>
<dbReference type="InterPro" id="IPR027596">
    <property type="entry name" value="AmmeMemoSam_rS"/>
</dbReference>
<dbReference type="PROSITE" id="PS51918">
    <property type="entry name" value="RADICAL_SAM"/>
    <property type="match status" value="1"/>
</dbReference>
<dbReference type="SFLD" id="SFLDG01101">
    <property type="entry name" value="Uncharacterised_Radical_SAM_Su"/>
    <property type="match status" value="1"/>
</dbReference>
<dbReference type="InterPro" id="IPR007197">
    <property type="entry name" value="rSAM"/>
</dbReference>
<keyword evidence="3" id="KW-0949">S-adenosyl-L-methionine</keyword>
<evidence type="ECO:0000256" key="2">
    <source>
        <dbReference type="ARBA" id="ARBA00022485"/>
    </source>
</evidence>
<dbReference type="SUPFAM" id="SSF53807">
    <property type="entry name" value="Helical backbone' metal receptor"/>
    <property type="match status" value="1"/>
</dbReference>
<keyword evidence="6" id="KW-0411">Iron-sulfur</keyword>
<gene>
    <name evidence="8" type="ORF">KHC33_14430</name>
</gene>
<evidence type="ECO:0000259" key="7">
    <source>
        <dbReference type="PROSITE" id="PS51918"/>
    </source>
</evidence>
<comment type="cofactor">
    <cofactor evidence="1">
        <name>[4Fe-4S] cluster</name>
        <dbReference type="ChEBI" id="CHEBI:49883"/>
    </cofactor>
</comment>
<dbReference type="EMBL" id="CP075546">
    <property type="protein sequence ID" value="QVV88505.1"/>
    <property type="molecule type" value="Genomic_DNA"/>
</dbReference>
<proteinExistence type="predicted"/>
<dbReference type="KEGG" id="mrtj:KHC33_14430"/>
<dbReference type="SUPFAM" id="SSF102114">
    <property type="entry name" value="Radical SAM enzymes"/>
    <property type="match status" value="1"/>
</dbReference>
<dbReference type="GeneID" id="65098404"/>
<feature type="domain" description="Radical SAM core" evidence="7">
    <location>
        <begin position="54"/>
        <end position="267"/>
    </location>
</feature>
<dbReference type="SFLD" id="SFLDS00029">
    <property type="entry name" value="Radical_SAM"/>
    <property type="match status" value="1"/>
</dbReference>
<dbReference type="RefSeq" id="WP_214419314.1">
    <property type="nucleotide sequence ID" value="NZ_CP075546.1"/>
</dbReference>
<dbReference type="Pfam" id="PF04055">
    <property type="entry name" value="Radical_SAM"/>
    <property type="match status" value="1"/>
</dbReference>
<dbReference type="GO" id="GO:0051539">
    <property type="term" value="F:4 iron, 4 sulfur cluster binding"/>
    <property type="evidence" value="ECO:0007669"/>
    <property type="project" value="UniProtKB-KW"/>
</dbReference>
<dbReference type="Gene3D" id="3.20.20.70">
    <property type="entry name" value="Aldolase class I"/>
    <property type="match status" value="1"/>
</dbReference>
<evidence type="ECO:0000256" key="3">
    <source>
        <dbReference type="ARBA" id="ARBA00022691"/>
    </source>
</evidence>
<keyword evidence="4" id="KW-0479">Metal-binding</keyword>
<keyword evidence="2" id="KW-0004">4Fe-4S</keyword>
<evidence type="ECO:0000256" key="4">
    <source>
        <dbReference type="ARBA" id="ARBA00022723"/>
    </source>
</evidence>
<name>A0A8E7AW84_9EURY</name>
<dbReference type="InterPro" id="IPR058240">
    <property type="entry name" value="rSAM_sf"/>
</dbReference>
<dbReference type="AlphaFoldDB" id="A0A8E7AW84"/>
<dbReference type="InterPro" id="IPR013785">
    <property type="entry name" value="Aldolase_TIM"/>
</dbReference>
<sequence>MECEMCGHRCSIQEGGYGRCRMYTCINGEILERFPNRYLALWPSAIETIPFLHYTPGGRYLLLSTIGCNLSCEGCVSYVLAKNQDLLTDALIHAESSDILRMAKDNDCIGAVFCLNEPTVSLGTVARVARELHTAGLSMGCASNGCMSEKALDILLDHMDFITIGLKGLSEHGYQDNGAPCNVEHVFQTLKTIHSRNIHLEVAAVCKTSDMEEIVSIAQRIQEISADIPLHVMRFIPFHGADTALEPSATVAEDLISACRKYLPWVYLFNTPSTRYLNSYCPECNELLVERLFNGPMGAQFIGHYTPVCPSCHYSIPVRGTWYSQHYPEPRFRGGYRTPVALDMVYSILKAVGISDDTTIGLILTKLLSNDYLEQLQNRLQTPKGYIEFLQVLQQWSGTTSFHPVIRFLSERVQIIEKNSDIPNKPRVLSVLSHPLLPSYPDKMENTLISLAGGEVLNYNLGYDEQSSERFTRDAFQKLQPDILVVSGPGHLTHQNFVDLCIRENLTSPALEENNIFIVSGAHMRTGPSWILTLESLANYLHPDIFDFDLKYEKEALLKTLPGLE</sequence>
<evidence type="ECO:0000256" key="5">
    <source>
        <dbReference type="ARBA" id="ARBA00023004"/>
    </source>
</evidence>
<dbReference type="GO" id="GO:0003824">
    <property type="term" value="F:catalytic activity"/>
    <property type="evidence" value="ECO:0007669"/>
    <property type="project" value="InterPro"/>
</dbReference>
<keyword evidence="9" id="KW-1185">Reference proteome</keyword>
<evidence type="ECO:0000313" key="8">
    <source>
        <dbReference type="EMBL" id="QVV88505.1"/>
    </source>
</evidence>
<protein>
    <recommendedName>
        <fullName evidence="7">Radical SAM core domain-containing protein</fullName>
    </recommendedName>
</protein>
<evidence type="ECO:0000256" key="6">
    <source>
        <dbReference type="ARBA" id="ARBA00023014"/>
    </source>
</evidence>
<keyword evidence="5" id="KW-0408">Iron</keyword>
<dbReference type="InterPro" id="IPR034457">
    <property type="entry name" value="Organic_radical-activating"/>
</dbReference>
<organism evidence="8 9">
    <name type="scientific">Methanospirillum purgamenti</name>
    <dbReference type="NCBI Taxonomy" id="2834276"/>
    <lineage>
        <taxon>Archaea</taxon>
        <taxon>Methanobacteriati</taxon>
        <taxon>Methanobacteriota</taxon>
        <taxon>Stenosarchaea group</taxon>
        <taxon>Methanomicrobia</taxon>
        <taxon>Methanomicrobiales</taxon>
        <taxon>Methanospirillaceae</taxon>
        <taxon>Methanospirillum</taxon>
    </lineage>
</organism>